<reference evidence="2 3" key="1">
    <citation type="journal article" date="2018" name="Front. Microbiol.">
        <title>Adaptation of the Freshwater Bloom-Forming Cyanobacterium Microcystis aeruginosa to Brackish Water Is Driven by Recent Horizontal Transfer of Sucrose Genes.</title>
        <authorList>
            <person name="Tanabe Y."/>
            <person name="Hodoki Y."/>
            <person name="Sano T."/>
            <person name="Tada K."/>
            <person name="Watanabe M.M."/>
        </authorList>
    </citation>
    <scope>NUCLEOTIDE SEQUENCE [LARGE SCALE GENOMIC DNA]</scope>
    <source>
        <strain evidence="2 3">Sj</strain>
    </source>
</reference>
<evidence type="ECO:0000256" key="1">
    <source>
        <dbReference type="SAM" id="MobiDB-lite"/>
    </source>
</evidence>
<feature type="compositionally biased region" description="Polar residues" evidence="1">
    <location>
        <begin position="61"/>
        <end position="76"/>
    </location>
</feature>
<evidence type="ECO:0000313" key="3">
    <source>
        <dbReference type="Proteomes" id="UP000248272"/>
    </source>
</evidence>
<dbReference type="RefSeq" id="WP_110579908.1">
    <property type="nucleotide sequence ID" value="NZ_BDSG01000088.1"/>
</dbReference>
<feature type="region of interest" description="Disordered" evidence="1">
    <location>
        <begin position="54"/>
        <end position="81"/>
    </location>
</feature>
<feature type="compositionally biased region" description="Basic and acidic residues" evidence="1">
    <location>
        <begin position="125"/>
        <end position="134"/>
    </location>
</feature>
<feature type="compositionally biased region" description="Polar residues" evidence="1">
    <location>
        <begin position="106"/>
        <end position="116"/>
    </location>
</feature>
<protein>
    <submittedName>
        <fullName evidence="2">Uncharacterized protein</fullName>
    </submittedName>
</protein>
<evidence type="ECO:0000313" key="2">
    <source>
        <dbReference type="EMBL" id="GBL11678.1"/>
    </source>
</evidence>
<accession>A0A2Z6V0N0</accession>
<name>A0A2Z6V0N0_MICAE</name>
<sequence>MAIEAGVSIVIVGEHPDNGKFYTIGEVRQDGWILTTDNHLFHHQFFDICSPPEPRPKASKIQRTQAKCSTSPNSFLGESESPIFLGENLGQNDRISEISPKKKTVNPVSNPETHPSSEIFLGENLGDHTSEISPKKKTVNPVTSSEIFLGENLGQNDRISEISPKKT</sequence>
<gene>
    <name evidence="2" type="ORF">MSj_03186</name>
</gene>
<comment type="caution">
    <text evidence="2">The sequence shown here is derived from an EMBL/GenBank/DDBJ whole genome shotgun (WGS) entry which is preliminary data.</text>
</comment>
<dbReference type="Proteomes" id="UP000248272">
    <property type="component" value="Unassembled WGS sequence"/>
</dbReference>
<feature type="region of interest" description="Disordered" evidence="1">
    <location>
        <begin position="100"/>
        <end position="141"/>
    </location>
</feature>
<dbReference type="AlphaFoldDB" id="A0A2Z6V0N0"/>
<organism evidence="2 3">
    <name type="scientific">Microcystis aeruginosa Sj</name>
    <dbReference type="NCBI Taxonomy" id="1979544"/>
    <lineage>
        <taxon>Bacteria</taxon>
        <taxon>Bacillati</taxon>
        <taxon>Cyanobacteriota</taxon>
        <taxon>Cyanophyceae</taxon>
        <taxon>Oscillatoriophycideae</taxon>
        <taxon>Chroococcales</taxon>
        <taxon>Microcystaceae</taxon>
        <taxon>Microcystis</taxon>
    </lineage>
</organism>
<proteinExistence type="predicted"/>
<dbReference type="EMBL" id="BDSG01000088">
    <property type="protein sequence ID" value="GBL11678.1"/>
    <property type="molecule type" value="Genomic_DNA"/>
</dbReference>